<dbReference type="Gene3D" id="3.30.450.20">
    <property type="entry name" value="PAS domain"/>
    <property type="match status" value="1"/>
</dbReference>
<evidence type="ECO:0008006" key="3">
    <source>
        <dbReference type="Google" id="ProtNLM"/>
    </source>
</evidence>
<reference evidence="1" key="1">
    <citation type="submission" date="2022-06" db="EMBL/GenBank/DDBJ databases">
        <title>Sphingomonas sp. nov. isolated from rhizosphere soil of tomato.</title>
        <authorList>
            <person name="Dong H."/>
            <person name="Gao R."/>
        </authorList>
    </citation>
    <scope>NUCLEOTIDE SEQUENCE</scope>
    <source>
        <strain evidence="1">MMSM24</strain>
    </source>
</reference>
<evidence type="ECO:0000313" key="2">
    <source>
        <dbReference type="Proteomes" id="UP001165565"/>
    </source>
</evidence>
<sequence length="145" mass="16385">MFSPDSLPLEFSWSLAERDARLASWPQDSGAIGGRWAFDLITGRMMWERGVYDLFGFEPETQLTRRSAVECYAGESRTAMEQLRAHAIANRRGFTLDVEIAPANGAPNRWMRLIAAPLCARGRAVRLEGVKFEVSPLHRPLRPPR</sequence>
<evidence type="ECO:0000313" key="1">
    <source>
        <dbReference type="EMBL" id="MCW6534328.1"/>
    </source>
</evidence>
<dbReference type="EMBL" id="JANFAV010000003">
    <property type="protein sequence ID" value="MCW6534328.1"/>
    <property type="molecule type" value="Genomic_DNA"/>
</dbReference>
<dbReference type="InterPro" id="IPR035965">
    <property type="entry name" value="PAS-like_dom_sf"/>
</dbReference>
<organism evidence="1 2">
    <name type="scientific">Sphingomonas lycopersici</name>
    <dbReference type="NCBI Taxonomy" id="2951807"/>
    <lineage>
        <taxon>Bacteria</taxon>
        <taxon>Pseudomonadati</taxon>
        <taxon>Pseudomonadota</taxon>
        <taxon>Alphaproteobacteria</taxon>
        <taxon>Sphingomonadales</taxon>
        <taxon>Sphingomonadaceae</taxon>
        <taxon>Sphingomonas</taxon>
    </lineage>
</organism>
<name>A0AA41ZEN3_9SPHN</name>
<accession>A0AA41ZEN3</accession>
<protein>
    <recommendedName>
        <fullName evidence="3">PAS domain-containing protein</fullName>
    </recommendedName>
</protein>
<dbReference type="SUPFAM" id="SSF55785">
    <property type="entry name" value="PYP-like sensor domain (PAS domain)"/>
    <property type="match status" value="1"/>
</dbReference>
<dbReference type="AlphaFoldDB" id="A0AA41ZEN3"/>
<dbReference type="Proteomes" id="UP001165565">
    <property type="component" value="Unassembled WGS sequence"/>
</dbReference>
<gene>
    <name evidence="1" type="ORF">NEE01_05950</name>
</gene>
<comment type="caution">
    <text evidence="1">The sequence shown here is derived from an EMBL/GenBank/DDBJ whole genome shotgun (WGS) entry which is preliminary data.</text>
</comment>
<proteinExistence type="predicted"/>
<dbReference type="RefSeq" id="WP_265268481.1">
    <property type="nucleotide sequence ID" value="NZ_JANFAV010000003.1"/>
</dbReference>
<keyword evidence="2" id="KW-1185">Reference proteome</keyword>